<comment type="caution">
    <text evidence="2">The sequence shown here is derived from an EMBL/GenBank/DDBJ whole genome shotgun (WGS) entry which is preliminary data.</text>
</comment>
<evidence type="ECO:0000259" key="1">
    <source>
        <dbReference type="Pfam" id="PF10074"/>
    </source>
</evidence>
<evidence type="ECO:0000313" key="3">
    <source>
        <dbReference type="Proteomes" id="UP000449969"/>
    </source>
</evidence>
<dbReference type="AlphaFoldDB" id="A0A844T3R9"/>
<organism evidence="2 3">
    <name type="scientific">Bradyrhizobium cajani</name>
    <dbReference type="NCBI Taxonomy" id="1928661"/>
    <lineage>
        <taxon>Bacteria</taxon>
        <taxon>Pseudomonadati</taxon>
        <taxon>Pseudomonadota</taxon>
        <taxon>Alphaproteobacteria</taxon>
        <taxon>Hyphomicrobiales</taxon>
        <taxon>Nitrobacteraceae</taxon>
        <taxon>Bradyrhizobium</taxon>
    </lineage>
</organism>
<dbReference type="EMBL" id="WQNE01000006">
    <property type="protein sequence ID" value="MVT73527.1"/>
    <property type="molecule type" value="Genomic_DNA"/>
</dbReference>
<feature type="domain" description="T6SS Transcription factor RovC-like DNA binding" evidence="1">
    <location>
        <begin position="15"/>
        <end position="87"/>
    </location>
</feature>
<keyword evidence="3" id="KW-1185">Reference proteome</keyword>
<dbReference type="InterPro" id="IPR018754">
    <property type="entry name" value="RovC-like_DNA-bd"/>
</dbReference>
<proteinExistence type="predicted"/>
<reference evidence="2 3" key="1">
    <citation type="submission" date="2019-12" db="EMBL/GenBank/DDBJ databases">
        <title>Draft genome sequences Bradyrhizobium cajani AMBPC1010, Bradyrhizobium pachyrhizi AMBPC1040 and Bradyrhizobium yuanmingense ALSPC3051, three plant growth promoting strains isolated from nodules of Cajanus cajan L. in Dominican Republic.</title>
        <authorList>
            <person name="Flores-Felix J.D."/>
            <person name="Araujo J."/>
            <person name="Diaz-Alcantara C."/>
            <person name="Gonzalez-Andres F."/>
            <person name="Velazquez E."/>
        </authorList>
    </citation>
    <scope>NUCLEOTIDE SEQUENCE [LARGE SCALE GENOMIC DNA]</scope>
    <source>
        <strain evidence="2 3">1010</strain>
    </source>
</reference>
<accession>A0A844T3R9</accession>
<sequence>MREPLLDLTVDDVAPSGASLTAYDEEHLATYWRLLDADAEGGDWREVTRVVLHIDPACEWNRARRAYDSHLARAQWIADDGYRQLLRSSAPS</sequence>
<dbReference type="Proteomes" id="UP000449969">
    <property type="component" value="Unassembled WGS sequence"/>
</dbReference>
<dbReference type="RefSeq" id="WP_254125170.1">
    <property type="nucleotide sequence ID" value="NZ_JANADL010000005.1"/>
</dbReference>
<protein>
    <submittedName>
        <fullName evidence="2">DUF2285 domain-containing protein</fullName>
    </submittedName>
</protein>
<name>A0A844T3R9_9BRAD</name>
<gene>
    <name evidence="2" type="ORF">GPL20_10560</name>
</gene>
<dbReference type="Pfam" id="PF10074">
    <property type="entry name" value="RovC_DNA-bd"/>
    <property type="match status" value="1"/>
</dbReference>
<evidence type="ECO:0000313" key="2">
    <source>
        <dbReference type="EMBL" id="MVT73527.1"/>
    </source>
</evidence>